<dbReference type="GO" id="GO:0008270">
    <property type="term" value="F:zinc ion binding"/>
    <property type="evidence" value="ECO:0007669"/>
    <property type="project" value="InterPro"/>
</dbReference>
<evidence type="ECO:0000256" key="1">
    <source>
        <dbReference type="ARBA" id="ARBA00022723"/>
    </source>
</evidence>
<keyword evidence="1" id="KW-0479">Metal-binding</keyword>
<proteinExistence type="predicted"/>
<organism evidence="4 5">
    <name type="scientific">Ostreibacterium oceani</name>
    <dbReference type="NCBI Taxonomy" id="2654998"/>
    <lineage>
        <taxon>Bacteria</taxon>
        <taxon>Pseudomonadati</taxon>
        <taxon>Pseudomonadota</taxon>
        <taxon>Gammaproteobacteria</taxon>
        <taxon>Cardiobacteriales</taxon>
        <taxon>Ostreibacteriaceae</taxon>
        <taxon>Ostreibacterium</taxon>
    </lineage>
</organism>
<keyword evidence="4" id="KW-0255">Endonuclease</keyword>
<dbReference type="Pfam" id="PF08797">
    <property type="entry name" value="HIRAN"/>
    <property type="match status" value="1"/>
</dbReference>
<sequence>MMHWLRQWFKKNDKDSNWIADVSIAGLQHYRGNDLAELIKIGDELQLAQQPDNQHDAHAIVVLWHNNKIGYIPRALAKEINQQIESGVPIAAKIIDLNSVRFGRKWIKIRLSARA</sequence>
<keyword evidence="5" id="KW-1185">Reference proteome</keyword>
<reference evidence="4 5" key="1">
    <citation type="submission" date="2019-10" db="EMBL/GenBank/DDBJ databases">
        <title>Cardiobacteriales fam. a chemoheterotrophic member of the order Cardiobacteriales, and proposal of Cardiobacteriales fam. nov.</title>
        <authorList>
            <person name="Wang C."/>
        </authorList>
    </citation>
    <scope>NUCLEOTIDE SEQUENCE [LARGE SCALE GENOMIC DNA]</scope>
    <source>
        <strain evidence="4 5">ML27</strain>
    </source>
</reference>
<dbReference type="EMBL" id="WHNW01000001">
    <property type="protein sequence ID" value="MPV85392.1"/>
    <property type="molecule type" value="Genomic_DNA"/>
</dbReference>
<keyword evidence="2" id="KW-0378">Hydrolase</keyword>
<keyword evidence="4" id="KW-0540">Nuclease</keyword>
<dbReference type="GO" id="GO:0003676">
    <property type="term" value="F:nucleic acid binding"/>
    <property type="evidence" value="ECO:0007669"/>
    <property type="project" value="InterPro"/>
</dbReference>
<dbReference type="Gene3D" id="3.30.70.2330">
    <property type="match status" value="1"/>
</dbReference>
<dbReference type="RefSeq" id="WP_152808588.1">
    <property type="nucleotide sequence ID" value="NZ_WHNW01000001.1"/>
</dbReference>
<dbReference type="InterPro" id="IPR014905">
    <property type="entry name" value="HIRAN"/>
</dbReference>
<accession>A0A6N7ESB5</accession>
<evidence type="ECO:0000313" key="4">
    <source>
        <dbReference type="EMBL" id="MPV85392.1"/>
    </source>
</evidence>
<dbReference type="GO" id="GO:0016818">
    <property type="term" value="F:hydrolase activity, acting on acid anhydrides, in phosphorus-containing anhydrides"/>
    <property type="evidence" value="ECO:0007669"/>
    <property type="project" value="InterPro"/>
</dbReference>
<evidence type="ECO:0000256" key="2">
    <source>
        <dbReference type="ARBA" id="ARBA00022801"/>
    </source>
</evidence>
<dbReference type="Proteomes" id="UP000471298">
    <property type="component" value="Unassembled WGS sequence"/>
</dbReference>
<gene>
    <name evidence="4" type="ORF">GCU85_01415</name>
</gene>
<comment type="caution">
    <text evidence="4">The sequence shown here is derived from an EMBL/GenBank/DDBJ whole genome shotgun (WGS) entry which is preliminary data.</text>
</comment>
<dbReference type="GO" id="GO:0004519">
    <property type="term" value="F:endonuclease activity"/>
    <property type="evidence" value="ECO:0007669"/>
    <property type="project" value="UniProtKB-KW"/>
</dbReference>
<dbReference type="AlphaFoldDB" id="A0A6N7ESB5"/>
<protein>
    <submittedName>
        <fullName evidence="4">Restriction endonuclease</fullName>
    </submittedName>
</protein>
<name>A0A6N7ESB5_9GAMM</name>
<feature type="domain" description="HIRAN" evidence="3">
    <location>
        <begin position="19"/>
        <end position="115"/>
    </location>
</feature>
<evidence type="ECO:0000313" key="5">
    <source>
        <dbReference type="Proteomes" id="UP000471298"/>
    </source>
</evidence>
<dbReference type="InParanoid" id="A0A6N7ESB5"/>
<dbReference type="SMART" id="SM00910">
    <property type="entry name" value="HIRAN"/>
    <property type="match status" value="1"/>
</dbReference>
<evidence type="ECO:0000259" key="3">
    <source>
        <dbReference type="SMART" id="SM00910"/>
    </source>
</evidence>